<evidence type="ECO:0000256" key="2">
    <source>
        <dbReference type="ARBA" id="ARBA00022475"/>
    </source>
</evidence>
<feature type="transmembrane region" description="Helical" evidence="6">
    <location>
        <begin position="44"/>
        <end position="68"/>
    </location>
</feature>
<keyword evidence="8" id="KW-1185">Reference proteome</keyword>
<protein>
    <submittedName>
        <fullName evidence="7">Threonine/homoserine/homoserine lactone efflux protein</fullName>
    </submittedName>
</protein>
<evidence type="ECO:0000313" key="8">
    <source>
        <dbReference type="Proteomes" id="UP000536262"/>
    </source>
</evidence>
<organism evidence="7 8">
    <name type="scientific">Aminobacter aganoensis</name>
    <dbReference type="NCBI Taxonomy" id="83264"/>
    <lineage>
        <taxon>Bacteria</taxon>
        <taxon>Pseudomonadati</taxon>
        <taxon>Pseudomonadota</taxon>
        <taxon>Alphaproteobacteria</taxon>
        <taxon>Hyphomicrobiales</taxon>
        <taxon>Phyllobacteriaceae</taxon>
        <taxon>Aminobacter</taxon>
    </lineage>
</organism>
<evidence type="ECO:0000256" key="4">
    <source>
        <dbReference type="ARBA" id="ARBA00022989"/>
    </source>
</evidence>
<dbReference type="GO" id="GO:0015171">
    <property type="term" value="F:amino acid transmembrane transporter activity"/>
    <property type="evidence" value="ECO:0007669"/>
    <property type="project" value="TreeGrafter"/>
</dbReference>
<proteinExistence type="predicted"/>
<dbReference type="GO" id="GO:0005886">
    <property type="term" value="C:plasma membrane"/>
    <property type="evidence" value="ECO:0007669"/>
    <property type="project" value="UniProtKB-SubCell"/>
</dbReference>
<reference evidence="7 8" key="1">
    <citation type="submission" date="2020-08" db="EMBL/GenBank/DDBJ databases">
        <title>Genomic Encyclopedia of Type Strains, Phase IV (KMG-IV): sequencing the most valuable type-strain genomes for metagenomic binning, comparative biology and taxonomic classification.</title>
        <authorList>
            <person name="Goeker M."/>
        </authorList>
    </citation>
    <scope>NUCLEOTIDE SEQUENCE [LARGE SCALE GENOMIC DNA]</scope>
    <source>
        <strain evidence="7 8">DSM 7051</strain>
    </source>
</reference>
<dbReference type="PANTHER" id="PTHR30086:SF20">
    <property type="entry name" value="ARGININE EXPORTER PROTEIN ARGO-RELATED"/>
    <property type="match status" value="1"/>
</dbReference>
<keyword evidence="2" id="KW-1003">Cell membrane</keyword>
<dbReference type="Pfam" id="PF01810">
    <property type="entry name" value="LysE"/>
    <property type="match status" value="1"/>
</dbReference>
<feature type="transmembrane region" description="Helical" evidence="6">
    <location>
        <begin position="180"/>
        <end position="197"/>
    </location>
</feature>
<keyword evidence="4 6" id="KW-1133">Transmembrane helix</keyword>
<sequence length="198" mass="21106">MSSEAFLALLVYAFVTSITPGPNNFMLLASGVNFGFVRTIPHMLGIGIGFLTLLLGVGFGLGAVLSAFPMLHGGLKIAGGAYLLYLAWRIGMSRSLGKDGEAQARPMTFLEAAAFQWVNPKAWVMAVTAMAVYTSPESPFLSVLLISGAFALVNLPSVSSWAGFGMVLRGFLADPVRLKWFNIGMGLLLAATLWPMLK</sequence>
<evidence type="ECO:0000256" key="3">
    <source>
        <dbReference type="ARBA" id="ARBA00022692"/>
    </source>
</evidence>
<dbReference type="AlphaFoldDB" id="A0A7X0F4F0"/>
<evidence type="ECO:0000256" key="5">
    <source>
        <dbReference type="ARBA" id="ARBA00023136"/>
    </source>
</evidence>
<dbReference type="InterPro" id="IPR001123">
    <property type="entry name" value="LeuE-type"/>
</dbReference>
<evidence type="ECO:0000256" key="1">
    <source>
        <dbReference type="ARBA" id="ARBA00004651"/>
    </source>
</evidence>
<comment type="caution">
    <text evidence="7">The sequence shown here is derived from an EMBL/GenBank/DDBJ whole genome shotgun (WGS) entry which is preliminary data.</text>
</comment>
<evidence type="ECO:0000313" key="7">
    <source>
        <dbReference type="EMBL" id="MBB6352909.1"/>
    </source>
</evidence>
<feature type="transmembrane region" description="Helical" evidence="6">
    <location>
        <begin position="75"/>
        <end position="91"/>
    </location>
</feature>
<accession>A0A7X0F4F0</accession>
<dbReference type="EMBL" id="JACHOU010000001">
    <property type="protein sequence ID" value="MBB6352909.1"/>
    <property type="molecule type" value="Genomic_DNA"/>
</dbReference>
<gene>
    <name evidence="7" type="ORF">GGR00_000661</name>
</gene>
<keyword evidence="5 6" id="KW-0472">Membrane</keyword>
<feature type="transmembrane region" description="Helical" evidence="6">
    <location>
        <begin position="140"/>
        <end position="168"/>
    </location>
</feature>
<dbReference type="RefSeq" id="WP_055969529.1">
    <property type="nucleotide sequence ID" value="NZ_BAABEG010000001.1"/>
</dbReference>
<dbReference type="Proteomes" id="UP000536262">
    <property type="component" value="Unassembled WGS sequence"/>
</dbReference>
<dbReference type="GO" id="GO:0033228">
    <property type="term" value="P:cysteine export across plasma membrane"/>
    <property type="evidence" value="ECO:0007669"/>
    <property type="project" value="TreeGrafter"/>
</dbReference>
<dbReference type="PANTHER" id="PTHR30086">
    <property type="entry name" value="ARGININE EXPORTER PROTEIN ARGO"/>
    <property type="match status" value="1"/>
</dbReference>
<name>A0A7X0F4F0_9HYPH</name>
<evidence type="ECO:0000256" key="6">
    <source>
        <dbReference type="SAM" id="Phobius"/>
    </source>
</evidence>
<comment type="subcellular location">
    <subcellularLocation>
        <location evidence="1">Cell membrane</location>
        <topology evidence="1">Multi-pass membrane protein</topology>
    </subcellularLocation>
</comment>
<keyword evidence="3 6" id="KW-0812">Transmembrane</keyword>